<reference evidence="1 2" key="1">
    <citation type="journal article" date="2020" name="bioRxiv">
        <title>Sequence and annotation of 42 cannabis genomes reveals extensive copy number variation in cannabinoid synthesis and pathogen resistance genes.</title>
        <authorList>
            <person name="Mckernan K.J."/>
            <person name="Helbert Y."/>
            <person name="Kane L.T."/>
            <person name="Ebling H."/>
            <person name="Zhang L."/>
            <person name="Liu B."/>
            <person name="Eaton Z."/>
            <person name="Mclaughlin S."/>
            <person name="Kingan S."/>
            <person name="Baybayan P."/>
            <person name="Concepcion G."/>
            <person name="Jordan M."/>
            <person name="Riva A."/>
            <person name="Barbazuk W."/>
            <person name="Harkins T."/>
        </authorList>
    </citation>
    <scope>NUCLEOTIDE SEQUENCE [LARGE SCALE GENOMIC DNA]</scope>
    <source>
        <strain evidence="2">cv. Jamaican Lion 4</strain>
        <tissue evidence="1">Leaf</tissue>
    </source>
</reference>
<gene>
    <name evidence="1" type="ORF">F8388_006131</name>
</gene>
<accession>A0A7J6G935</accession>
<dbReference type="Proteomes" id="UP000525078">
    <property type="component" value="Unassembled WGS sequence"/>
</dbReference>
<protein>
    <submittedName>
        <fullName evidence="1">Uncharacterized protein</fullName>
    </submittedName>
</protein>
<organism evidence="1 2">
    <name type="scientific">Cannabis sativa</name>
    <name type="common">Hemp</name>
    <name type="synonym">Marijuana</name>
    <dbReference type="NCBI Taxonomy" id="3483"/>
    <lineage>
        <taxon>Eukaryota</taxon>
        <taxon>Viridiplantae</taxon>
        <taxon>Streptophyta</taxon>
        <taxon>Embryophyta</taxon>
        <taxon>Tracheophyta</taxon>
        <taxon>Spermatophyta</taxon>
        <taxon>Magnoliopsida</taxon>
        <taxon>eudicotyledons</taxon>
        <taxon>Gunneridae</taxon>
        <taxon>Pentapetalae</taxon>
        <taxon>rosids</taxon>
        <taxon>fabids</taxon>
        <taxon>Rosales</taxon>
        <taxon>Cannabaceae</taxon>
        <taxon>Cannabis</taxon>
    </lineage>
</organism>
<comment type="caution">
    <text evidence="1">The sequence shown here is derived from an EMBL/GenBank/DDBJ whole genome shotgun (WGS) entry which is preliminary data.</text>
</comment>
<proteinExistence type="predicted"/>
<dbReference type="EMBL" id="JAATIP010000071">
    <property type="protein sequence ID" value="KAF4378680.1"/>
    <property type="molecule type" value="Genomic_DNA"/>
</dbReference>
<evidence type="ECO:0000313" key="1">
    <source>
        <dbReference type="EMBL" id="KAF4378680.1"/>
    </source>
</evidence>
<evidence type="ECO:0000313" key="2">
    <source>
        <dbReference type="Proteomes" id="UP000525078"/>
    </source>
</evidence>
<sequence length="89" mass="10000">MEKALCRVFRKHVCGAIYYLANSLSNSQYNIRQNVVKVTSALAHAGLESSNLIQGKHSELPKKLGRNWWTELNTSSSGKQHNQKGTLKM</sequence>
<name>A0A7J6G935_CANSA</name>
<dbReference type="AlphaFoldDB" id="A0A7J6G935"/>